<accession>A0ABN7NEY1</accession>
<comment type="caution">
    <text evidence="1">The sequence shown here is derived from an EMBL/GenBank/DDBJ whole genome shotgun (WGS) entry which is preliminary data.</text>
</comment>
<sequence>MEKSMKHFQDLKLLTSQFGVVVKGLQHNIRYRCKESSSKMQLCKHIFADSFSQQSVTLYYHHGSNKDYWKKRGCNCGS</sequence>
<reference evidence="1" key="1">
    <citation type="submission" date="2021-03" db="EMBL/GenBank/DDBJ databases">
        <authorList>
            <person name="Tran Van P."/>
        </authorList>
    </citation>
    <scope>NUCLEOTIDE SEQUENCE</scope>
</reference>
<organism evidence="1 2">
    <name type="scientific">Timema podura</name>
    <name type="common">Walking stick</name>
    <dbReference type="NCBI Taxonomy" id="61482"/>
    <lineage>
        <taxon>Eukaryota</taxon>
        <taxon>Metazoa</taxon>
        <taxon>Ecdysozoa</taxon>
        <taxon>Arthropoda</taxon>
        <taxon>Hexapoda</taxon>
        <taxon>Insecta</taxon>
        <taxon>Pterygota</taxon>
        <taxon>Neoptera</taxon>
        <taxon>Polyneoptera</taxon>
        <taxon>Phasmatodea</taxon>
        <taxon>Timematodea</taxon>
        <taxon>Timematoidea</taxon>
        <taxon>Timematidae</taxon>
        <taxon>Timema</taxon>
    </lineage>
</organism>
<evidence type="ECO:0008006" key="3">
    <source>
        <dbReference type="Google" id="ProtNLM"/>
    </source>
</evidence>
<name>A0ABN7NEY1_TIMPD</name>
<dbReference type="EMBL" id="CAJPIN010001273">
    <property type="protein sequence ID" value="CAG2054384.1"/>
    <property type="molecule type" value="Genomic_DNA"/>
</dbReference>
<keyword evidence="2" id="KW-1185">Reference proteome</keyword>
<evidence type="ECO:0000313" key="1">
    <source>
        <dbReference type="EMBL" id="CAG2054384.1"/>
    </source>
</evidence>
<protein>
    <recommendedName>
        <fullName evidence="3">SWIM-type domain-containing protein</fullName>
    </recommendedName>
</protein>
<gene>
    <name evidence="1" type="ORF">TPAB3V08_LOCUS1413</name>
</gene>
<dbReference type="Proteomes" id="UP001153148">
    <property type="component" value="Unassembled WGS sequence"/>
</dbReference>
<proteinExistence type="predicted"/>
<evidence type="ECO:0000313" key="2">
    <source>
        <dbReference type="Proteomes" id="UP001153148"/>
    </source>
</evidence>